<comment type="caution">
    <text evidence="18">The sequence shown here is derived from an EMBL/GenBank/DDBJ whole genome shotgun (WGS) entry which is preliminary data.</text>
</comment>
<dbReference type="EMBL" id="VDMN01000005">
    <property type="protein sequence ID" value="TNM61634.1"/>
    <property type="molecule type" value="Genomic_DNA"/>
</dbReference>
<dbReference type="Gene3D" id="3.30.565.10">
    <property type="entry name" value="Histidine kinase-like ATPase, C-terminal domain"/>
    <property type="match status" value="1"/>
</dbReference>
<comment type="catalytic activity">
    <reaction evidence="1">
        <text>ATP + protein L-histidine = ADP + protein N-phospho-L-histidine.</text>
        <dbReference type="EC" id="2.7.13.3"/>
    </reaction>
</comment>
<evidence type="ECO:0000256" key="13">
    <source>
        <dbReference type="ARBA" id="ARBA00023012"/>
    </source>
</evidence>
<evidence type="ECO:0000256" key="12">
    <source>
        <dbReference type="ARBA" id="ARBA00022989"/>
    </source>
</evidence>
<feature type="domain" description="Histidine kinase" evidence="16">
    <location>
        <begin position="241"/>
        <end position="440"/>
    </location>
</feature>
<feature type="transmembrane region" description="Helical" evidence="15">
    <location>
        <begin position="157"/>
        <end position="180"/>
    </location>
</feature>
<evidence type="ECO:0000256" key="7">
    <source>
        <dbReference type="ARBA" id="ARBA00022679"/>
    </source>
</evidence>
<dbReference type="GO" id="GO:0005524">
    <property type="term" value="F:ATP binding"/>
    <property type="evidence" value="ECO:0007669"/>
    <property type="project" value="UniProtKB-KW"/>
</dbReference>
<dbReference type="PROSITE" id="PS50109">
    <property type="entry name" value="HIS_KIN"/>
    <property type="match status" value="1"/>
</dbReference>
<dbReference type="InterPro" id="IPR003660">
    <property type="entry name" value="HAMP_dom"/>
</dbReference>
<protein>
    <recommendedName>
        <fullName evidence="3">histidine kinase</fullName>
        <ecNumber evidence="3">2.7.13.3</ecNumber>
    </recommendedName>
</protein>
<keyword evidence="6" id="KW-0597">Phosphoprotein</keyword>
<keyword evidence="8 15" id="KW-0812">Transmembrane</keyword>
<dbReference type="SMART" id="SM00388">
    <property type="entry name" value="HisKA"/>
    <property type="match status" value="1"/>
</dbReference>
<dbReference type="PROSITE" id="PS51257">
    <property type="entry name" value="PROKAR_LIPOPROTEIN"/>
    <property type="match status" value="1"/>
</dbReference>
<dbReference type="Gene3D" id="1.10.287.130">
    <property type="match status" value="1"/>
</dbReference>
<evidence type="ECO:0000313" key="19">
    <source>
        <dbReference type="Proteomes" id="UP000311605"/>
    </source>
</evidence>
<keyword evidence="5" id="KW-0997">Cell inner membrane</keyword>
<dbReference type="InterPro" id="IPR005467">
    <property type="entry name" value="His_kinase_dom"/>
</dbReference>
<dbReference type="PRINTS" id="PR00344">
    <property type="entry name" value="BCTRLSENSOR"/>
</dbReference>
<evidence type="ECO:0000259" key="16">
    <source>
        <dbReference type="PROSITE" id="PS50109"/>
    </source>
</evidence>
<comment type="subcellular location">
    <subcellularLocation>
        <location evidence="2">Cell inner membrane</location>
        <topology evidence="2">Multi-pass membrane protein</topology>
    </subcellularLocation>
</comment>
<dbReference type="SUPFAM" id="SSF47384">
    <property type="entry name" value="Homodimeric domain of signal transducing histidine kinase"/>
    <property type="match status" value="1"/>
</dbReference>
<dbReference type="InterPro" id="IPR036890">
    <property type="entry name" value="HATPase_C_sf"/>
</dbReference>
<gene>
    <name evidence="18" type="ORF">FHP24_20420</name>
</gene>
<accession>A0A5C4XGJ2</accession>
<keyword evidence="19" id="KW-1185">Reference proteome</keyword>
<dbReference type="OrthoDB" id="9804645at2"/>
<dbReference type="AlphaFoldDB" id="A0A5C4XGJ2"/>
<dbReference type="InterPro" id="IPR050980">
    <property type="entry name" value="2C_sensor_his_kinase"/>
</dbReference>
<evidence type="ECO:0000256" key="5">
    <source>
        <dbReference type="ARBA" id="ARBA00022519"/>
    </source>
</evidence>
<evidence type="ECO:0000256" key="1">
    <source>
        <dbReference type="ARBA" id="ARBA00000085"/>
    </source>
</evidence>
<dbReference type="CDD" id="cd00075">
    <property type="entry name" value="HATPase"/>
    <property type="match status" value="1"/>
</dbReference>
<evidence type="ECO:0000256" key="3">
    <source>
        <dbReference type="ARBA" id="ARBA00012438"/>
    </source>
</evidence>
<dbReference type="InterPro" id="IPR036097">
    <property type="entry name" value="HisK_dim/P_sf"/>
</dbReference>
<dbReference type="PANTHER" id="PTHR44936">
    <property type="entry name" value="SENSOR PROTEIN CREC"/>
    <property type="match status" value="1"/>
</dbReference>
<evidence type="ECO:0000256" key="15">
    <source>
        <dbReference type="SAM" id="Phobius"/>
    </source>
</evidence>
<evidence type="ECO:0000256" key="2">
    <source>
        <dbReference type="ARBA" id="ARBA00004429"/>
    </source>
</evidence>
<keyword evidence="4" id="KW-1003">Cell membrane</keyword>
<dbReference type="GO" id="GO:0000155">
    <property type="term" value="F:phosphorelay sensor kinase activity"/>
    <property type="evidence" value="ECO:0007669"/>
    <property type="project" value="InterPro"/>
</dbReference>
<evidence type="ECO:0000256" key="8">
    <source>
        <dbReference type="ARBA" id="ARBA00022692"/>
    </source>
</evidence>
<evidence type="ECO:0000313" key="18">
    <source>
        <dbReference type="EMBL" id="TNM61634.1"/>
    </source>
</evidence>
<evidence type="ECO:0000256" key="10">
    <source>
        <dbReference type="ARBA" id="ARBA00022777"/>
    </source>
</evidence>
<evidence type="ECO:0000256" key="14">
    <source>
        <dbReference type="ARBA" id="ARBA00023136"/>
    </source>
</evidence>
<reference evidence="18 19" key="1">
    <citation type="submission" date="2019-06" db="EMBL/GenBank/DDBJ databases">
        <title>The draft genome of Rhizobium smilacinae PTYR-5.</title>
        <authorList>
            <person name="Liu L."/>
            <person name="Li L."/>
            <person name="Zhang X."/>
        </authorList>
    </citation>
    <scope>NUCLEOTIDE SEQUENCE [LARGE SCALE GENOMIC DNA]</scope>
    <source>
        <strain evidence="18 19">PTYR-5</strain>
    </source>
</reference>
<keyword evidence="7" id="KW-0808">Transferase</keyword>
<evidence type="ECO:0000259" key="17">
    <source>
        <dbReference type="PROSITE" id="PS50885"/>
    </source>
</evidence>
<dbReference type="SUPFAM" id="SSF55874">
    <property type="entry name" value="ATPase domain of HSP90 chaperone/DNA topoisomerase II/histidine kinase"/>
    <property type="match status" value="1"/>
</dbReference>
<dbReference type="CDD" id="cd00082">
    <property type="entry name" value="HisKA"/>
    <property type="match status" value="1"/>
</dbReference>
<dbReference type="PROSITE" id="PS50885">
    <property type="entry name" value="HAMP"/>
    <property type="match status" value="1"/>
</dbReference>
<evidence type="ECO:0000256" key="4">
    <source>
        <dbReference type="ARBA" id="ARBA00022475"/>
    </source>
</evidence>
<keyword evidence="12 15" id="KW-1133">Transmembrane helix</keyword>
<dbReference type="InterPro" id="IPR003594">
    <property type="entry name" value="HATPase_dom"/>
</dbReference>
<feature type="transmembrane region" description="Helical" evidence="15">
    <location>
        <begin position="12"/>
        <end position="34"/>
    </location>
</feature>
<name>A0A5C4XGJ2_9HYPH</name>
<evidence type="ECO:0000256" key="6">
    <source>
        <dbReference type="ARBA" id="ARBA00022553"/>
    </source>
</evidence>
<dbReference type="InterPro" id="IPR004358">
    <property type="entry name" value="Sig_transdc_His_kin-like_C"/>
</dbReference>
<dbReference type="Pfam" id="PF00512">
    <property type="entry name" value="HisKA"/>
    <property type="match status" value="1"/>
</dbReference>
<feature type="domain" description="HAMP" evidence="17">
    <location>
        <begin position="181"/>
        <end position="233"/>
    </location>
</feature>
<dbReference type="EC" id="2.7.13.3" evidence="3"/>
<sequence>MGFRVSRLISTIQGQITAVIFACLIIAFVIGSTLETWVREEYNAPDMESMSAQVSAIASVLASATPAEKGLVLAAANREDGRLSLQPLSYSERFTTSSPDEPFLQIAVDRLIPPENHPVPFGGWRTFVDGKRVLAARVDNDTLLVRELPESFLRNDALIFGANYLVATVTLLILFSVFAVRALTSPLRRIASAAMKADISLGPAIFEERGSVEIVTLARALNGMQRRISTMVESRTRMLRGISHDLRTPLTRLRLRAERVNEGEVREALLGDIERIDRLLKESLGYLRDNHQRELSQRADLASVLQTTCDEFADMGHDVNYNGPARMVTRFKPLALTRAITNLCENAVKFGTHVNVELCISDGQAMIDVMDDGPGIPEEYRSRVLEPFFKVDTARHDTETGFGLGLSIVVEIIQAHNGKLVLLDREHGGLVARLVLPLEQK</sequence>
<evidence type="ECO:0000256" key="11">
    <source>
        <dbReference type="ARBA" id="ARBA00022840"/>
    </source>
</evidence>
<dbReference type="Proteomes" id="UP000311605">
    <property type="component" value="Unassembled WGS sequence"/>
</dbReference>
<keyword evidence="14 15" id="KW-0472">Membrane</keyword>
<dbReference type="GO" id="GO:0005886">
    <property type="term" value="C:plasma membrane"/>
    <property type="evidence" value="ECO:0007669"/>
    <property type="project" value="UniProtKB-SubCell"/>
</dbReference>
<keyword evidence="13" id="KW-0902">Two-component regulatory system</keyword>
<proteinExistence type="predicted"/>
<dbReference type="Pfam" id="PF02518">
    <property type="entry name" value="HATPase_c"/>
    <property type="match status" value="1"/>
</dbReference>
<keyword evidence="10" id="KW-0418">Kinase</keyword>
<dbReference type="PANTHER" id="PTHR44936:SF5">
    <property type="entry name" value="SENSOR HISTIDINE KINASE ENVZ"/>
    <property type="match status" value="1"/>
</dbReference>
<keyword evidence="11" id="KW-0067">ATP-binding</keyword>
<keyword evidence="9" id="KW-0547">Nucleotide-binding</keyword>
<evidence type="ECO:0000256" key="9">
    <source>
        <dbReference type="ARBA" id="ARBA00022741"/>
    </source>
</evidence>
<dbReference type="SMART" id="SM00387">
    <property type="entry name" value="HATPase_c"/>
    <property type="match status" value="1"/>
</dbReference>
<organism evidence="18 19">
    <name type="scientific">Aliirhizobium smilacinae</name>
    <dbReference type="NCBI Taxonomy" id="1395944"/>
    <lineage>
        <taxon>Bacteria</taxon>
        <taxon>Pseudomonadati</taxon>
        <taxon>Pseudomonadota</taxon>
        <taxon>Alphaproteobacteria</taxon>
        <taxon>Hyphomicrobiales</taxon>
        <taxon>Rhizobiaceae</taxon>
        <taxon>Aliirhizobium</taxon>
    </lineage>
</organism>
<dbReference type="InterPro" id="IPR003661">
    <property type="entry name" value="HisK_dim/P_dom"/>
</dbReference>
<dbReference type="Pfam" id="PF00672">
    <property type="entry name" value="HAMP"/>
    <property type="match status" value="1"/>
</dbReference>